<organism evidence="1 2">
    <name type="scientific">Funneliformis geosporum</name>
    <dbReference type="NCBI Taxonomy" id="1117311"/>
    <lineage>
        <taxon>Eukaryota</taxon>
        <taxon>Fungi</taxon>
        <taxon>Fungi incertae sedis</taxon>
        <taxon>Mucoromycota</taxon>
        <taxon>Glomeromycotina</taxon>
        <taxon>Glomeromycetes</taxon>
        <taxon>Glomerales</taxon>
        <taxon>Glomeraceae</taxon>
        <taxon>Funneliformis</taxon>
    </lineage>
</organism>
<dbReference type="AlphaFoldDB" id="A0A9W4TAS6"/>
<feature type="non-terminal residue" evidence="1">
    <location>
        <position position="243"/>
    </location>
</feature>
<keyword evidence="2" id="KW-1185">Reference proteome</keyword>
<evidence type="ECO:0000313" key="1">
    <source>
        <dbReference type="EMBL" id="CAI2199240.1"/>
    </source>
</evidence>
<comment type="caution">
    <text evidence="1">The sequence shown here is derived from an EMBL/GenBank/DDBJ whole genome shotgun (WGS) entry which is preliminary data.</text>
</comment>
<dbReference type="EMBL" id="CAMKVN010020707">
    <property type="protein sequence ID" value="CAI2199240.1"/>
    <property type="molecule type" value="Genomic_DNA"/>
</dbReference>
<reference evidence="1" key="1">
    <citation type="submission" date="2022-08" db="EMBL/GenBank/DDBJ databases">
        <authorList>
            <person name="Kallberg Y."/>
            <person name="Tangrot J."/>
            <person name="Rosling A."/>
        </authorList>
    </citation>
    <scope>NUCLEOTIDE SEQUENCE</scope>
    <source>
        <strain evidence="1">Wild A</strain>
    </source>
</reference>
<feature type="non-terminal residue" evidence="1">
    <location>
        <position position="1"/>
    </location>
</feature>
<protein>
    <submittedName>
        <fullName evidence="1">18009_t:CDS:1</fullName>
    </submittedName>
</protein>
<evidence type="ECO:0000313" key="2">
    <source>
        <dbReference type="Proteomes" id="UP001153678"/>
    </source>
</evidence>
<accession>A0A9W4TAS6</accession>
<name>A0A9W4TAS6_9GLOM</name>
<gene>
    <name evidence="1" type="ORF">FWILDA_LOCUS18975</name>
</gene>
<sequence>KSKVKLPYIIWISYRKTLSNESQGKINDLKSSRLRILAILDKTNVILRQMSNGANAQKFENAMRDILRTAQHVLAIDAFVNASTLTFLKAYYGENIRVIDNKFQPLIDKTVEYLYDPNSGAKAMRIGYKLLQQGKHVAFVLTSCSMARALVEKASKLPKSDNSHIRASYTSIVEADISFKKTNYFEAVIGITNITTPVNVEAFIQMIFQIRDCKKCILSFYYQKNSSDLFRPPGYENICAELE</sequence>
<proteinExistence type="predicted"/>
<dbReference type="Proteomes" id="UP001153678">
    <property type="component" value="Unassembled WGS sequence"/>
</dbReference>